<dbReference type="OrthoDB" id="9770452at2"/>
<dbReference type="GO" id="GO:0010181">
    <property type="term" value="F:FMN binding"/>
    <property type="evidence" value="ECO:0007669"/>
    <property type="project" value="InterPro"/>
</dbReference>
<evidence type="ECO:0000256" key="5">
    <source>
        <dbReference type="ARBA" id="ARBA00024042"/>
    </source>
</evidence>
<reference evidence="10 11" key="1">
    <citation type="submission" date="2018-05" db="EMBL/GenBank/DDBJ databases">
        <title>Acuticoccus sediminis sp. nov., isolated from deep-sea sediment of Indian Ocean.</title>
        <authorList>
            <person name="Liu X."/>
            <person name="Lai Q."/>
            <person name="Du Y."/>
            <person name="Sun F."/>
            <person name="Zhang X."/>
            <person name="Wang S."/>
            <person name="Shao Z."/>
        </authorList>
    </citation>
    <scope>NUCLEOTIDE SEQUENCE [LARGE SCALE GENOMIC DNA]</scope>
    <source>
        <strain evidence="10 11">PTG4-2</strain>
    </source>
</reference>
<proteinExistence type="inferred from homology"/>
<dbReference type="InterPro" id="IPR013785">
    <property type="entry name" value="Aldolase_TIM"/>
</dbReference>
<evidence type="ECO:0000259" key="9">
    <source>
        <dbReference type="PROSITE" id="PS51349"/>
    </source>
</evidence>
<feature type="binding site" evidence="7">
    <location>
        <position position="256"/>
    </location>
    <ligand>
        <name>FMN</name>
        <dbReference type="ChEBI" id="CHEBI:58210"/>
    </ligand>
</feature>
<comment type="cofactor">
    <cofactor evidence="1">
        <name>FMN</name>
        <dbReference type="ChEBI" id="CHEBI:58210"/>
    </cofactor>
</comment>
<evidence type="ECO:0000256" key="8">
    <source>
        <dbReference type="SAM" id="MobiDB-lite"/>
    </source>
</evidence>
<feature type="binding site" evidence="7">
    <location>
        <position position="132"/>
    </location>
    <ligand>
        <name>glyoxylate</name>
        <dbReference type="ChEBI" id="CHEBI:36655"/>
    </ligand>
</feature>
<feature type="binding site" evidence="7">
    <location>
        <position position="130"/>
    </location>
    <ligand>
        <name>FMN</name>
        <dbReference type="ChEBI" id="CHEBI:58210"/>
    </ligand>
</feature>
<dbReference type="PANTHER" id="PTHR10578">
    <property type="entry name" value="S -2-HYDROXY-ACID OXIDASE-RELATED"/>
    <property type="match status" value="1"/>
</dbReference>
<evidence type="ECO:0000256" key="2">
    <source>
        <dbReference type="ARBA" id="ARBA00022630"/>
    </source>
</evidence>
<dbReference type="InterPro" id="IPR008259">
    <property type="entry name" value="FMN_hydac_DH_AS"/>
</dbReference>
<keyword evidence="4" id="KW-0560">Oxidoreductase</keyword>
<comment type="similarity">
    <text evidence="5">Belongs to the FMN-dependent alpha-hydroxy acid dehydrogenase family.</text>
</comment>
<dbReference type="PROSITE" id="PS51349">
    <property type="entry name" value="FMN_HYDROXY_ACID_DH_2"/>
    <property type="match status" value="1"/>
</dbReference>
<dbReference type="SUPFAM" id="SSF51395">
    <property type="entry name" value="FMN-linked oxidoreductases"/>
    <property type="match status" value="1"/>
</dbReference>
<feature type="active site" description="Proton acceptor" evidence="6">
    <location>
        <position position="280"/>
    </location>
</feature>
<dbReference type="Pfam" id="PF01070">
    <property type="entry name" value="FMN_dh"/>
    <property type="match status" value="1"/>
</dbReference>
<name>A0A8B2NYJ7_9HYPH</name>
<comment type="caution">
    <text evidence="10">The sequence shown here is derived from an EMBL/GenBank/DDBJ whole genome shotgun (WGS) entry which is preliminary data.</text>
</comment>
<evidence type="ECO:0000256" key="4">
    <source>
        <dbReference type="ARBA" id="ARBA00023002"/>
    </source>
</evidence>
<keyword evidence="11" id="KW-1185">Reference proteome</keyword>
<dbReference type="InterPro" id="IPR012133">
    <property type="entry name" value="Alpha-hydoxy_acid_DH_FMN"/>
</dbReference>
<feature type="binding site" evidence="7">
    <location>
        <begin position="334"/>
        <end position="335"/>
    </location>
    <ligand>
        <name>FMN</name>
        <dbReference type="ChEBI" id="CHEBI:58210"/>
    </ligand>
</feature>
<dbReference type="CDD" id="cd02809">
    <property type="entry name" value="alpha_hydroxyacid_oxid_FMN"/>
    <property type="match status" value="1"/>
</dbReference>
<dbReference type="EMBL" id="QHHQ01000002">
    <property type="protein sequence ID" value="RAI02432.1"/>
    <property type="molecule type" value="Genomic_DNA"/>
</dbReference>
<dbReference type="InterPro" id="IPR000262">
    <property type="entry name" value="FMN-dep_DH"/>
</dbReference>
<feature type="domain" description="FMN hydroxy acid dehydrogenase" evidence="9">
    <location>
        <begin position="1"/>
        <end position="385"/>
    </location>
</feature>
<feature type="binding site" evidence="7">
    <location>
        <position position="167"/>
    </location>
    <ligand>
        <name>glyoxylate</name>
        <dbReference type="ChEBI" id="CHEBI:36655"/>
    </ligand>
</feature>
<dbReference type="GO" id="GO:0009060">
    <property type="term" value="P:aerobic respiration"/>
    <property type="evidence" value="ECO:0007669"/>
    <property type="project" value="TreeGrafter"/>
</dbReference>
<evidence type="ECO:0000256" key="3">
    <source>
        <dbReference type="ARBA" id="ARBA00022643"/>
    </source>
</evidence>
<dbReference type="GO" id="GO:0005886">
    <property type="term" value="C:plasma membrane"/>
    <property type="evidence" value="ECO:0007669"/>
    <property type="project" value="TreeGrafter"/>
</dbReference>
<feature type="binding site" evidence="7">
    <location>
        <position position="158"/>
    </location>
    <ligand>
        <name>FMN</name>
        <dbReference type="ChEBI" id="CHEBI:58210"/>
    </ligand>
</feature>
<dbReference type="PANTHER" id="PTHR10578:SF107">
    <property type="entry name" value="2-HYDROXYACID OXIDASE 1"/>
    <property type="match status" value="1"/>
</dbReference>
<feature type="region of interest" description="Disordered" evidence="8">
    <location>
        <begin position="383"/>
        <end position="410"/>
    </location>
</feature>
<organism evidence="10 11">
    <name type="scientific">Acuticoccus sediminis</name>
    <dbReference type="NCBI Taxonomy" id="2184697"/>
    <lineage>
        <taxon>Bacteria</taxon>
        <taxon>Pseudomonadati</taxon>
        <taxon>Pseudomonadota</taxon>
        <taxon>Alphaproteobacteria</taxon>
        <taxon>Hyphomicrobiales</taxon>
        <taxon>Amorphaceae</taxon>
        <taxon>Acuticoccus</taxon>
    </lineage>
</organism>
<evidence type="ECO:0000256" key="1">
    <source>
        <dbReference type="ARBA" id="ARBA00001917"/>
    </source>
</evidence>
<sequence length="410" mass="44149">MKLEQAVCVEDMARLARQALPRIAYDFIDGGVEGEVGLARNRSEFDRYKLLPRYLVDVASRPQTVTLFGREYTAPFGVSPMGLAGFFRKGADLMIARAAAKAGVPYIMSSASCDSIEAAVKEAPGTTWFQIYGTRNPDITMDLVRRATALDVPVLVMTIDTPVIGKRERNMRNGFRRPMKMTPDVILQGLSRPAWTLAYLREGGIPMMQNWQPYAAAGASADDVADLYGTETPAPGQTWEILEAVRAAWPGPLAVKGVLHPDDARRAQAIGADGLVVSNHGGRQLDSAPAPIEMLPAIVEATGGRMEILVDSGVRRGSDIGKLLCLGARAALVGRPAMFGAAAAGEPGVAHVFRILRQEIDLLMGQMGWPDLSAARPECLIDTRSPDQPMRRAATAPEPAPGHLKKVAMP</sequence>
<protein>
    <submittedName>
        <fullName evidence="10">Alpha-hydroxy-acid oxidizing protein</fullName>
    </submittedName>
</protein>
<gene>
    <name evidence="10" type="ORF">DLJ53_13840</name>
</gene>
<dbReference type="FunFam" id="3.20.20.70:FF:000029">
    <property type="entry name" value="L-lactate dehydrogenase"/>
    <property type="match status" value="1"/>
</dbReference>
<dbReference type="RefSeq" id="WP_111346041.1">
    <property type="nucleotide sequence ID" value="NZ_QHHQ01000002.1"/>
</dbReference>
<evidence type="ECO:0000313" key="11">
    <source>
        <dbReference type="Proteomes" id="UP000249590"/>
    </source>
</evidence>
<feature type="binding site" evidence="7">
    <location>
        <begin position="311"/>
        <end position="315"/>
    </location>
    <ligand>
        <name>FMN</name>
        <dbReference type="ChEBI" id="CHEBI:58210"/>
    </ligand>
</feature>
<dbReference type="InterPro" id="IPR037396">
    <property type="entry name" value="FMN_HAD"/>
</dbReference>
<evidence type="ECO:0000313" key="10">
    <source>
        <dbReference type="EMBL" id="RAI02432.1"/>
    </source>
</evidence>
<evidence type="ECO:0000256" key="7">
    <source>
        <dbReference type="PIRSR" id="PIRSR000138-2"/>
    </source>
</evidence>
<accession>A0A8B2NYJ7</accession>
<keyword evidence="3 7" id="KW-0288">FMN</keyword>
<feature type="binding site" evidence="7">
    <location>
        <position position="109"/>
    </location>
    <ligand>
        <name>FMN</name>
        <dbReference type="ChEBI" id="CHEBI:58210"/>
    </ligand>
</feature>
<dbReference type="Gene3D" id="3.20.20.70">
    <property type="entry name" value="Aldolase class I"/>
    <property type="match status" value="1"/>
</dbReference>
<dbReference type="AlphaFoldDB" id="A0A8B2NYJ7"/>
<evidence type="ECO:0000256" key="6">
    <source>
        <dbReference type="PIRSR" id="PIRSR000138-1"/>
    </source>
</evidence>
<dbReference type="Proteomes" id="UP000249590">
    <property type="component" value="Unassembled WGS sequence"/>
</dbReference>
<keyword evidence="2 7" id="KW-0285">Flavoprotein</keyword>
<dbReference type="PIRSF" id="PIRSF000138">
    <property type="entry name" value="Al-hdrx_acd_dh"/>
    <property type="match status" value="1"/>
</dbReference>
<feature type="binding site" evidence="7">
    <location>
        <position position="278"/>
    </location>
    <ligand>
        <name>FMN</name>
        <dbReference type="ChEBI" id="CHEBI:58210"/>
    </ligand>
</feature>
<feature type="binding site" evidence="7">
    <location>
        <begin position="80"/>
        <end position="82"/>
    </location>
    <ligand>
        <name>FMN</name>
        <dbReference type="ChEBI" id="CHEBI:58210"/>
    </ligand>
</feature>
<feature type="binding site" evidence="7">
    <location>
        <position position="283"/>
    </location>
    <ligand>
        <name>glyoxylate</name>
        <dbReference type="ChEBI" id="CHEBI:36655"/>
    </ligand>
</feature>
<dbReference type="PROSITE" id="PS00557">
    <property type="entry name" value="FMN_HYDROXY_ACID_DH_1"/>
    <property type="match status" value="1"/>
</dbReference>
<dbReference type="GO" id="GO:0004459">
    <property type="term" value="F:L-lactate dehydrogenase (NAD+) activity"/>
    <property type="evidence" value="ECO:0007669"/>
    <property type="project" value="TreeGrafter"/>
</dbReference>
<feature type="binding site" evidence="7">
    <location>
        <position position="280"/>
    </location>
    <ligand>
        <name>glyoxylate</name>
        <dbReference type="ChEBI" id="CHEBI:36655"/>
    </ligand>
</feature>